<protein>
    <recommendedName>
        <fullName evidence="3">Polysaccharide deacetylase</fullName>
    </recommendedName>
</protein>
<gene>
    <name evidence="1" type="ORF">OOT00_15290</name>
</gene>
<evidence type="ECO:0008006" key="3">
    <source>
        <dbReference type="Google" id="ProtNLM"/>
    </source>
</evidence>
<dbReference type="EMBL" id="JAPFPW010000033">
    <property type="protein sequence ID" value="MCW7755347.1"/>
    <property type="molecule type" value="Genomic_DNA"/>
</dbReference>
<sequence length="275" mass="32077">MYKRIVKKNDETDYIDDLLKLISLKNVPMNQVFESSESCFFIRHDVDHSLNMAIEIAQVEAEYGYTSTFFLLPPGSYNEEKNYYGWIDNGEIKHDPELIEKCKILLSHGHHLGFHSDLIASALKWRQDPKEMLQKEIDYFDRNNIRLIGTAAHGSPLARELEFNNREIFEGCIRKGREVGRIIEYNGWKVKTHSLKLEDFGFEFEAYSLPRDSRISESGGKWGGRIVGEQIDREGLFTNFKIQEFRKIISRLQPDAKVSSMQVMTHPCHWKVVEK</sequence>
<dbReference type="RefSeq" id="WP_265426291.1">
    <property type="nucleotide sequence ID" value="NZ_JAPFPW010000033.1"/>
</dbReference>
<name>A0ABT3ND10_9BACT</name>
<keyword evidence="2" id="KW-1185">Reference proteome</keyword>
<dbReference type="Proteomes" id="UP001209681">
    <property type="component" value="Unassembled WGS sequence"/>
</dbReference>
<evidence type="ECO:0000313" key="2">
    <source>
        <dbReference type="Proteomes" id="UP001209681"/>
    </source>
</evidence>
<accession>A0ABT3ND10</accession>
<organism evidence="1 2">
    <name type="scientific">Desulfobotulus pelophilus</name>
    <dbReference type="NCBI Taxonomy" id="2823377"/>
    <lineage>
        <taxon>Bacteria</taxon>
        <taxon>Pseudomonadati</taxon>
        <taxon>Thermodesulfobacteriota</taxon>
        <taxon>Desulfobacteria</taxon>
        <taxon>Desulfobacterales</taxon>
        <taxon>Desulfobacteraceae</taxon>
        <taxon>Desulfobotulus</taxon>
    </lineage>
</organism>
<reference evidence="1 2" key="1">
    <citation type="submission" date="2022-11" db="EMBL/GenBank/DDBJ databases">
        <title>Desulfobotulus tamanensis H1 sp. nov. - anaerobic, alkaliphilic, sulphate reducing bacterium isolated from terrestrial mud volcano.</title>
        <authorList>
            <person name="Frolova A."/>
            <person name="Merkel A.Y."/>
            <person name="Slobodkin A.I."/>
        </authorList>
    </citation>
    <scope>NUCLEOTIDE SEQUENCE [LARGE SCALE GENOMIC DNA]</scope>
    <source>
        <strain evidence="1 2">H1</strain>
    </source>
</reference>
<comment type="caution">
    <text evidence="1">The sequence shown here is derived from an EMBL/GenBank/DDBJ whole genome shotgun (WGS) entry which is preliminary data.</text>
</comment>
<evidence type="ECO:0000313" key="1">
    <source>
        <dbReference type="EMBL" id="MCW7755347.1"/>
    </source>
</evidence>
<proteinExistence type="predicted"/>